<proteinExistence type="inferred from homology"/>
<dbReference type="SUPFAM" id="SSF56954">
    <property type="entry name" value="Outer membrane efflux proteins (OEP)"/>
    <property type="match status" value="1"/>
</dbReference>
<keyword evidence="4" id="KW-1185">Reference proteome</keyword>
<dbReference type="Pfam" id="PF02321">
    <property type="entry name" value="OEP"/>
    <property type="match status" value="1"/>
</dbReference>
<evidence type="ECO:0000256" key="2">
    <source>
        <dbReference type="SAM" id="MobiDB-lite"/>
    </source>
</evidence>
<evidence type="ECO:0000313" key="3">
    <source>
        <dbReference type="EMBL" id="MDC0707532.1"/>
    </source>
</evidence>
<accession>A0ABT5D1I5</accession>
<comment type="caution">
    <text evidence="3">The sequence shown here is derived from an EMBL/GenBank/DDBJ whole genome shotgun (WGS) entry which is preliminary data.</text>
</comment>
<evidence type="ECO:0000313" key="4">
    <source>
        <dbReference type="Proteomes" id="UP001221838"/>
    </source>
</evidence>
<dbReference type="InterPro" id="IPR003423">
    <property type="entry name" value="OMP_efflux"/>
</dbReference>
<dbReference type="PANTHER" id="PTHR30203">
    <property type="entry name" value="OUTER MEMBRANE CATION EFFLUX PROTEIN"/>
    <property type="match status" value="1"/>
</dbReference>
<protein>
    <submittedName>
        <fullName evidence="3">TolC family protein</fullName>
    </submittedName>
</protein>
<dbReference type="EMBL" id="JAQNDM010000002">
    <property type="protein sequence ID" value="MDC0707532.1"/>
    <property type="molecule type" value="Genomic_DNA"/>
</dbReference>
<dbReference type="Gene3D" id="1.20.1600.10">
    <property type="entry name" value="Outer membrane efflux proteins (OEP)"/>
    <property type="match status" value="1"/>
</dbReference>
<feature type="region of interest" description="Disordered" evidence="2">
    <location>
        <begin position="218"/>
        <end position="260"/>
    </location>
</feature>
<dbReference type="InterPro" id="IPR010131">
    <property type="entry name" value="MdtP/NodT-like"/>
</dbReference>
<evidence type="ECO:0000256" key="1">
    <source>
        <dbReference type="ARBA" id="ARBA00007613"/>
    </source>
</evidence>
<comment type="similarity">
    <text evidence="1">Belongs to the outer membrane factor (OMF) (TC 1.B.17) family.</text>
</comment>
<sequence length="260" mass="28005">MKGDGRRVAQRRPDILAAEYQLKAANASIGAARAAFFPSITLSGAGGLSSVGLGQRINPASFTWNFVPRINLPIFRGGPFKASLDVAEISKSIEVAKYERAIQAAFREVADALVARDEALEKQLEAQGKRVAAEEERYRLAELRYRAGNERDVTQLTAQRDLYTAQQQLIDAQVSQLAKRCLPLPGARRRVAGAHLGPLSGGERARVRGVPQCLPKTQPLRHGCVKSSPIVGKDGGAPSPERNDVSGARPNLCATHPQAP</sequence>
<gene>
    <name evidence="3" type="ORF">POL68_03535</name>
</gene>
<dbReference type="RefSeq" id="WP_272134765.1">
    <property type="nucleotide sequence ID" value="NZ_JAQNDM010000002.1"/>
</dbReference>
<organism evidence="3 4">
    <name type="scientific">Stigmatella ashevillensis</name>
    <dbReference type="NCBI Taxonomy" id="2995309"/>
    <lineage>
        <taxon>Bacteria</taxon>
        <taxon>Pseudomonadati</taxon>
        <taxon>Myxococcota</taxon>
        <taxon>Myxococcia</taxon>
        <taxon>Myxococcales</taxon>
        <taxon>Cystobacterineae</taxon>
        <taxon>Archangiaceae</taxon>
        <taxon>Stigmatella</taxon>
    </lineage>
</organism>
<name>A0ABT5D1I5_9BACT</name>
<dbReference type="Proteomes" id="UP001221838">
    <property type="component" value="Unassembled WGS sequence"/>
</dbReference>
<reference evidence="3 4" key="1">
    <citation type="submission" date="2022-11" db="EMBL/GenBank/DDBJ databases">
        <title>Minimal conservation of predation-associated metabolite biosynthetic gene clusters underscores biosynthetic potential of Myxococcota including descriptions for ten novel species: Archangium lansinium sp. nov., Myxococcus landrumus sp. nov., Nannocystis bai.</title>
        <authorList>
            <person name="Ahearne A."/>
            <person name="Stevens C."/>
            <person name="Dowd S."/>
        </authorList>
    </citation>
    <scope>NUCLEOTIDE SEQUENCE [LARGE SCALE GENOMIC DNA]</scope>
    <source>
        <strain evidence="3 4">NCWAL01</strain>
    </source>
</reference>
<dbReference type="PANTHER" id="PTHR30203:SF32">
    <property type="entry name" value="CATION EFFLUX SYSTEM PROTEIN CUSC"/>
    <property type="match status" value="1"/>
</dbReference>